<reference evidence="3" key="1">
    <citation type="journal article" date="2021" name="Genome Biol. Evol.">
        <title>A High-Quality Reference Genome for a Parasitic Bivalve with Doubly Uniparental Inheritance (Bivalvia: Unionida).</title>
        <authorList>
            <person name="Smith C.H."/>
        </authorList>
    </citation>
    <scope>NUCLEOTIDE SEQUENCE</scope>
    <source>
        <strain evidence="3">CHS0354</strain>
    </source>
</reference>
<keyword evidence="2" id="KW-0963">Cytoplasm</keyword>
<dbReference type="EMBL" id="JAEAOA010002171">
    <property type="protein sequence ID" value="KAK3593519.1"/>
    <property type="molecule type" value="Genomic_DNA"/>
</dbReference>
<dbReference type="AlphaFoldDB" id="A0AAE0VXE9"/>
<protein>
    <submittedName>
        <fullName evidence="3">Uncharacterized protein</fullName>
    </submittedName>
</protein>
<dbReference type="SUPFAM" id="SSF47220">
    <property type="entry name" value="alpha-catenin/vinculin-like"/>
    <property type="match status" value="1"/>
</dbReference>
<dbReference type="GO" id="GO:0051015">
    <property type="term" value="F:actin filament binding"/>
    <property type="evidence" value="ECO:0007669"/>
    <property type="project" value="InterPro"/>
</dbReference>
<organism evidence="3 4">
    <name type="scientific">Potamilus streckersoni</name>
    <dbReference type="NCBI Taxonomy" id="2493646"/>
    <lineage>
        <taxon>Eukaryota</taxon>
        <taxon>Metazoa</taxon>
        <taxon>Spiralia</taxon>
        <taxon>Lophotrochozoa</taxon>
        <taxon>Mollusca</taxon>
        <taxon>Bivalvia</taxon>
        <taxon>Autobranchia</taxon>
        <taxon>Heteroconchia</taxon>
        <taxon>Palaeoheterodonta</taxon>
        <taxon>Unionida</taxon>
        <taxon>Unionoidea</taxon>
        <taxon>Unionidae</taxon>
        <taxon>Ambleminae</taxon>
        <taxon>Lampsilini</taxon>
        <taxon>Potamilus</taxon>
    </lineage>
</organism>
<evidence type="ECO:0000256" key="1">
    <source>
        <dbReference type="ARBA" id="ARBA00004496"/>
    </source>
</evidence>
<dbReference type="InterPro" id="IPR030045">
    <property type="entry name" value="CTNNAL1"/>
</dbReference>
<dbReference type="GO" id="GO:0007266">
    <property type="term" value="P:Rho protein signal transduction"/>
    <property type="evidence" value="ECO:0007669"/>
    <property type="project" value="InterPro"/>
</dbReference>
<evidence type="ECO:0000313" key="3">
    <source>
        <dbReference type="EMBL" id="KAK3593519.1"/>
    </source>
</evidence>
<sequence>MGLLVLHAARTLAEYSNSKIARENLDIFGDAWESQINDLSVLVKEVNDFCQGKTDKPVYMSLPRPGVSIT</sequence>
<dbReference type="Gene3D" id="1.20.120.230">
    <property type="entry name" value="Alpha-catenin/vinculin-like"/>
    <property type="match status" value="1"/>
</dbReference>
<dbReference type="GO" id="GO:0005737">
    <property type="term" value="C:cytoplasm"/>
    <property type="evidence" value="ECO:0007669"/>
    <property type="project" value="UniProtKB-SubCell"/>
</dbReference>
<comment type="caution">
    <text evidence="3">The sequence shown here is derived from an EMBL/GenBank/DDBJ whole genome shotgun (WGS) entry which is preliminary data.</text>
</comment>
<dbReference type="GO" id="GO:0007155">
    <property type="term" value="P:cell adhesion"/>
    <property type="evidence" value="ECO:0007669"/>
    <property type="project" value="InterPro"/>
</dbReference>
<comment type="subcellular location">
    <subcellularLocation>
        <location evidence="1">Cytoplasm</location>
    </subcellularLocation>
</comment>
<reference evidence="3" key="3">
    <citation type="submission" date="2023-05" db="EMBL/GenBank/DDBJ databases">
        <authorList>
            <person name="Smith C.H."/>
        </authorList>
    </citation>
    <scope>NUCLEOTIDE SEQUENCE</scope>
    <source>
        <strain evidence="3">CHS0354</strain>
        <tissue evidence="3">Mantle</tissue>
    </source>
</reference>
<keyword evidence="4" id="KW-1185">Reference proteome</keyword>
<evidence type="ECO:0000256" key="2">
    <source>
        <dbReference type="ARBA" id="ARBA00022490"/>
    </source>
</evidence>
<dbReference type="PANTHER" id="PTHR46342">
    <property type="entry name" value="ALPHA-CATULIN"/>
    <property type="match status" value="1"/>
</dbReference>
<name>A0AAE0VXE9_9BIVA</name>
<dbReference type="InterPro" id="IPR036723">
    <property type="entry name" value="Alpha-catenin/vinculin-like_sf"/>
</dbReference>
<dbReference type="Proteomes" id="UP001195483">
    <property type="component" value="Unassembled WGS sequence"/>
</dbReference>
<proteinExistence type="predicted"/>
<reference evidence="3" key="2">
    <citation type="journal article" date="2021" name="Genome Biol. Evol.">
        <title>Developing a high-quality reference genome for a parasitic bivalve with doubly uniparental inheritance (Bivalvia: Unionida).</title>
        <authorList>
            <person name="Smith C.H."/>
        </authorList>
    </citation>
    <scope>NUCLEOTIDE SEQUENCE</scope>
    <source>
        <strain evidence="3">CHS0354</strain>
        <tissue evidence="3">Mantle</tissue>
    </source>
</reference>
<dbReference type="PANTHER" id="PTHR46342:SF1">
    <property type="entry name" value="ALPHA-CATULIN"/>
    <property type="match status" value="1"/>
</dbReference>
<gene>
    <name evidence="3" type="ORF">CHS0354_037044</name>
</gene>
<evidence type="ECO:0000313" key="4">
    <source>
        <dbReference type="Proteomes" id="UP001195483"/>
    </source>
</evidence>
<accession>A0AAE0VXE9</accession>